<dbReference type="EMBL" id="LAZR01043981">
    <property type="protein sequence ID" value="KKL05764.1"/>
    <property type="molecule type" value="Genomic_DNA"/>
</dbReference>
<reference evidence="1" key="1">
    <citation type="journal article" date="2015" name="Nature">
        <title>Complex archaea that bridge the gap between prokaryotes and eukaryotes.</title>
        <authorList>
            <person name="Spang A."/>
            <person name="Saw J.H."/>
            <person name="Jorgensen S.L."/>
            <person name="Zaremba-Niedzwiedzka K."/>
            <person name="Martijn J."/>
            <person name="Lind A.E."/>
            <person name="van Eijk R."/>
            <person name="Schleper C."/>
            <person name="Guy L."/>
            <person name="Ettema T.J."/>
        </authorList>
    </citation>
    <scope>NUCLEOTIDE SEQUENCE</scope>
</reference>
<name>A0A0F9A8A4_9ZZZZ</name>
<accession>A0A0F9A8A4</accession>
<dbReference type="AlphaFoldDB" id="A0A0F9A8A4"/>
<protein>
    <submittedName>
        <fullName evidence="1">Uncharacterized protein</fullName>
    </submittedName>
</protein>
<evidence type="ECO:0000313" key="1">
    <source>
        <dbReference type="EMBL" id="KKL05764.1"/>
    </source>
</evidence>
<comment type="caution">
    <text evidence="1">The sequence shown here is derived from an EMBL/GenBank/DDBJ whole genome shotgun (WGS) entry which is preliminary data.</text>
</comment>
<proteinExistence type="predicted"/>
<organism evidence="1">
    <name type="scientific">marine sediment metagenome</name>
    <dbReference type="NCBI Taxonomy" id="412755"/>
    <lineage>
        <taxon>unclassified sequences</taxon>
        <taxon>metagenomes</taxon>
        <taxon>ecological metagenomes</taxon>
    </lineage>
</organism>
<gene>
    <name evidence="1" type="ORF">LCGC14_2602760</name>
</gene>
<sequence>MRMLVLEFNDKDLPNKGIIEGTGIMITPPIDEDYWYFRVLLSDAGQAIVGFPKFKTIGIGFAQEEDWSSNLPFACSAAEIYNHIARNKGSNEITEADCVAAIEMVRQAARRFENLSDEEWQSKQERLLP</sequence>